<dbReference type="STRING" id="485913.Krac_9185"/>
<dbReference type="AlphaFoldDB" id="D6TRD5"/>
<keyword evidence="11" id="KW-0573">Peptidoglycan synthesis</keyword>
<comment type="catalytic activity">
    <reaction evidence="15">
        <text>Preferential cleavage: (Ac)2-L-Lys-D-Ala-|-D-Ala. Also transpeptidation of peptidyl-alanyl moieties that are N-acyl substituents of D-alanine.</text>
        <dbReference type="EC" id="3.4.16.4"/>
    </reaction>
</comment>
<evidence type="ECO:0000256" key="14">
    <source>
        <dbReference type="ARBA" id="ARBA00023316"/>
    </source>
</evidence>
<evidence type="ECO:0000259" key="20">
    <source>
        <dbReference type="Pfam" id="PF00912"/>
    </source>
</evidence>
<dbReference type="InterPro" id="IPR036950">
    <property type="entry name" value="PBP_transglycosylase"/>
</dbReference>
<feature type="domain" description="Glycosyl transferase family 51" evidence="20">
    <location>
        <begin position="202"/>
        <end position="384"/>
    </location>
</feature>
<dbReference type="GO" id="GO:0071555">
    <property type="term" value="P:cell wall organization"/>
    <property type="evidence" value="ECO:0007669"/>
    <property type="project" value="UniProtKB-KW"/>
</dbReference>
<comment type="subcellular location">
    <subcellularLocation>
        <location evidence="1">Cell membrane</location>
    </subcellularLocation>
</comment>
<evidence type="ECO:0000256" key="5">
    <source>
        <dbReference type="ARBA" id="ARBA00022645"/>
    </source>
</evidence>
<dbReference type="GO" id="GO:0006508">
    <property type="term" value="P:proteolysis"/>
    <property type="evidence" value="ECO:0007669"/>
    <property type="project" value="UniProtKB-KW"/>
</dbReference>
<dbReference type="Gene3D" id="3.40.710.10">
    <property type="entry name" value="DD-peptidase/beta-lactamase superfamily"/>
    <property type="match status" value="1"/>
</dbReference>
<keyword evidence="7" id="KW-0328">Glycosyltransferase</keyword>
<evidence type="ECO:0000256" key="16">
    <source>
        <dbReference type="ARBA" id="ARBA00049902"/>
    </source>
</evidence>
<dbReference type="Proteomes" id="UP000004508">
    <property type="component" value="Unassembled WGS sequence"/>
</dbReference>
<dbReference type="OrthoDB" id="9766909at2"/>
<protein>
    <submittedName>
        <fullName evidence="21">Glycosyl transferase family 51</fullName>
    </submittedName>
</protein>
<keyword evidence="14" id="KW-0961">Cell wall biogenesis/degradation</keyword>
<feature type="compositionally biased region" description="Polar residues" evidence="17">
    <location>
        <begin position="13"/>
        <end position="41"/>
    </location>
</feature>
<dbReference type="GO" id="GO:0008360">
    <property type="term" value="P:regulation of cell shape"/>
    <property type="evidence" value="ECO:0007669"/>
    <property type="project" value="UniProtKB-KW"/>
</dbReference>
<keyword evidence="18" id="KW-0812">Transmembrane</keyword>
<evidence type="ECO:0000256" key="12">
    <source>
        <dbReference type="ARBA" id="ARBA00023136"/>
    </source>
</evidence>
<keyword evidence="10" id="KW-0133">Cell shape</keyword>
<keyword evidence="13" id="KW-0511">Multifunctional enzyme</keyword>
<dbReference type="FunCoup" id="D6TRD5">
    <property type="interactions" value="354"/>
</dbReference>
<comment type="caution">
    <text evidence="21">The sequence shown here is derived from an EMBL/GenBank/DDBJ whole genome shotgun (WGS) entry which is preliminary data.</text>
</comment>
<evidence type="ECO:0000256" key="3">
    <source>
        <dbReference type="ARBA" id="ARBA00007739"/>
    </source>
</evidence>
<dbReference type="InParanoid" id="D6TRD5"/>
<dbReference type="PANTHER" id="PTHR32282:SF11">
    <property type="entry name" value="PENICILLIN-BINDING PROTEIN 1B"/>
    <property type="match status" value="1"/>
</dbReference>
<dbReference type="GO" id="GO:0030288">
    <property type="term" value="C:outer membrane-bounded periplasmic space"/>
    <property type="evidence" value="ECO:0007669"/>
    <property type="project" value="TreeGrafter"/>
</dbReference>
<evidence type="ECO:0000313" key="22">
    <source>
        <dbReference type="Proteomes" id="UP000004508"/>
    </source>
</evidence>
<evidence type="ECO:0000256" key="6">
    <source>
        <dbReference type="ARBA" id="ARBA00022670"/>
    </source>
</evidence>
<feature type="domain" description="Penicillin-binding protein transpeptidase" evidence="19">
    <location>
        <begin position="479"/>
        <end position="769"/>
    </location>
</feature>
<evidence type="ECO:0000256" key="15">
    <source>
        <dbReference type="ARBA" id="ARBA00034000"/>
    </source>
</evidence>
<dbReference type="GO" id="GO:0009252">
    <property type="term" value="P:peptidoglycan biosynthetic process"/>
    <property type="evidence" value="ECO:0007669"/>
    <property type="project" value="UniProtKB-KW"/>
</dbReference>
<dbReference type="InterPro" id="IPR050396">
    <property type="entry name" value="Glycosyltr_51/Transpeptidase"/>
</dbReference>
<dbReference type="InterPro" id="IPR001264">
    <property type="entry name" value="Glyco_trans_51"/>
</dbReference>
<dbReference type="GO" id="GO:0008658">
    <property type="term" value="F:penicillin binding"/>
    <property type="evidence" value="ECO:0007669"/>
    <property type="project" value="InterPro"/>
</dbReference>
<evidence type="ECO:0000256" key="10">
    <source>
        <dbReference type="ARBA" id="ARBA00022960"/>
    </source>
</evidence>
<evidence type="ECO:0000256" key="17">
    <source>
        <dbReference type="SAM" id="MobiDB-lite"/>
    </source>
</evidence>
<evidence type="ECO:0000256" key="7">
    <source>
        <dbReference type="ARBA" id="ARBA00022676"/>
    </source>
</evidence>
<keyword evidence="8 21" id="KW-0808">Transferase</keyword>
<dbReference type="FunFam" id="1.10.3810.10:FF:000001">
    <property type="entry name" value="Penicillin-binding protein 1A"/>
    <property type="match status" value="1"/>
</dbReference>
<reference evidence="21 22" key="1">
    <citation type="journal article" date="2011" name="Stand. Genomic Sci.">
        <title>Non-contiguous finished genome sequence and contextual data of the filamentous soil bacterium Ktedonobacter racemifer type strain (SOSP1-21).</title>
        <authorList>
            <person name="Chang Y.J."/>
            <person name="Land M."/>
            <person name="Hauser L."/>
            <person name="Chertkov O."/>
            <person name="Del Rio T.G."/>
            <person name="Nolan M."/>
            <person name="Copeland A."/>
            <person name="Tice H."/>
            <person name="Cheng J.F."/>
            <person name="Lucas S."/>
            <person name="Han C."/>
            <person name="Goodwin L."/>
            <person name="Pitluck S."/>
            <person name="Ivanova N."/>
            <person name="Ovchinikova G."/>
            <person name="Pati A."/>
            <person name="Chen A."/>
            <person name="Palaniappan K."/>
            <person name="Mavromatis K."/>
            <person name="Liolios K."/>
            <person name="Brettin T."/>
            <person name="Fiebig A."/>
            <person name="Rohde M."/>
            <person name="Abt B."/>
            <person name="Goker M."/>
            <person name="Detter J.C."/>
            <person name="Woyke T."/>
            <person name="Bristow J."/>
            <person name="Eisen J.A."/>
            <person name="Markowitz V."/>
            <person name="Hugenholtz P."/>
            <person name="Kyrpides N.C."/>
            <person name="Klenk H.P."/>
            <person name="Lapidus A."/>
        </authorList>
    </citation>
    <scope>NUCLEOTIDE SEQUENCE [LARGE SCALE GENOMIC DNA]</scope>
    <source>
        <strain evidence="22">DSM 44963</strain>
    </source>
</reference>
<dbReference type="Pfam" id="PF00912">
    <property type="entry name" value="Transgly"/>
    <property type="match status" value="1"/>
</dbReference>
<dbReference type="InterPro" id="IPR001460">
    <property type="entry name" value="PCN-bd_Tpept"/>
</dbReference>
<proteinExistence type="inferred from homology"/>
<keyword evidence="18" id="KW-1133">Transmembrane helix</keyword>
<keyword evidence="4" id="KW-1003">Cell membrane</keyword>
<comment type="catalytic activity">
    <reaction evidence="16">
        <text>[GlcNAc-(1-&gt;4)-Mur2Ac(oyl-L-Ala-gamma-D-Glu-L-Lys-D-Ala-D-Ala)](n)-di-trans,octa-cis-undecaprenyl diphosphate + beta-D-GlcNAc-(1-&gt;4)-Mur2Ac(oyl-L-Ala-gamma-D-Glu-L-Lys-D-Ala-D-Ala)-di-trans,octa-cis-undecaprenyl diphosphate = [GlcNAc-(1-&gt;4)-Mur2Ac(oyl-L-Ala-gamma-D-Glu-L-Lys-D-Ala-D-Ala)](n+1)-di-trans,octa-cis-undecaprenyl diphosphate + di-trans,octa-cis-undecaprenyl diphosphate + H(+)</text>
        <dbReference type="Rhea" id="RHEA:23708"/>
        <dbReference type="Rhea" id="RHEA-COMP:9602"/>
        <dbReference type="Rhea" id="RHEA-COMP:9603"/>
        <dbReference type="ChEBI" id="CHEBI:15378"/>
        <dbReference type="ChEBI" id="CHEBI:58405"/>
        <dbReference type="ChEBI" id="CHEBI:60033"/>
        <dbReference type="ChEBI" id="CHEBI:78435"/>
        <dbReference type="EC" id="2.4.99.28"/>
    </reaction>
</comment>
<dbReference type="SUPFAM" id="SSF53955">
    <property type="entry name" value="Lysozyme-like"/>
    <property type="match status" value="1"/>
</dbReference>
<dbReference type="Pfam" id="PF00905">
    <property type="entry name" value="Transpeptidase"/>
    <property type="match status" value="1"/>
</dbReference>
<dbReference type="eggNOG" id="COG0744">
    <property type="taxonomic scope" value="Bacteria"/>
</dbReference>
<evidence type="ECO:0000256" key="13">
    <source>
        <dbReference type="ARBA" id="ARBA00023268"/>
    </source>
</evidence>
<keyword evidence="5" id="KW-0121">Carboxypeptidase</keyword>
<comment type="similarity">
    <text evidence="2">In the C-terminal section; belongs to the transpeptidase family.</text>
</comment>
<organism evidence="21 22">
    <name type="scientific">Ktedonobacter racemifer DSM 44963</name>
    <dbReference type="NCBI Taxonomy" id="485913"/>
    <lineage>
        <taxon>Bacteria</taxon>
        <taxon>Bacillati</taxon>
        <taxon>Chloroflexota</taxon>
        <taxon>Ktedonobacteria</taxon>
        <taxon>Ktedonobacterales</taxon>
        <taxon>Ktedonobacteraceae</taxon>
        <taxon>Ktedonobacter</taxon>
    </lineage>
</organism>
<keyword evidence="9" id="KW-0378">Hydrolase</keyword>
<feature type="region of interest" description="Disordered" evidence="17">
    <location>
        <begin position="1"/>
        <end position="64"/>
    </location>
</feature>
<dbReference type="InterPro" id="IPR023346">
    <property type="entry name" value="Lysozyme-like_dom_sf"/>
</dbReference>
<name>D6TRD5_KTERA</name>
<dbReference type="PANTHER" id="PTHR32282">
    <property type="entry name" value="BINDING PROTEIN TRANSPEPTIDASE, PUTATIVE-RELATED"/>
    <property type="match status" value="1"/>
</dbReference>
<keyword evidence="22" id="KW-1185">Reference proteome</keyword>
<evidence type="ECO:0000259" key="19">
    <source>
        <dbReference type="Pfam" id="PF00905"/>
    </source>
</evidence>
<dbReference type="GO" id="GO:0005886">
    <property type="term" value="C:plasma membrane"/>
    <property type="evidence" value="ECO:0007669"/>
    <property type="project" value="UniProtKB-SubCell"/>
</dbReference>
<dbReference type="InterPro" id="IPR012338">
    <property type="entry name" value="Beta-lactam/transpept-like"/>
</dbReference>
<dbReference type="GO" id="GO:0009002">
    <property type="term" value="F:serine-type D-Ala-D-Ala carboxypeptidase activity"/>
    <property type="evidence" value="ECO:0007669"/>
    <property type="project" value="UniProtKB-EC"/>
</dbReference>
<evidence type="ECO:0000256" key="1">
    <source>
        <dbReference type="ARBA" id="ARBA00004236"/>
    </source>
</evidence>
<evidence type="ECO:0000256" key="8">
    <source>
        <dbReference type="ARBA" id="ARBA00022679"/>
    </source>
</evidence>
<feature type="transmembrane region" description="Helical" evidence="18">
    <location>
        <begin position="149"/>
        <end position="170"/>
    </location>
</feature>
<dbReference type="EMBL" id="ADVG01000002">
    <property type="protein sequence ID" value="EFH87834.1"/>
    <property type="molecule type" value="Genomic_DNA"/>
</dbReference>
<dbReference type="SUPFAM" id="SSF56601">
    <property type="entry name" value="beta-lactamase/transpeptidase-like"/>
    <property type="match status" value="1"/>
</dbReference>
<sequence>MQDEQQRPERAQASATTSQEALHSTLTAANEPTQASVQDQAPGSEERKGLVATADAQVVDADDDPGKTAKMRVILPAKLPAHSRAAAAQRLSNLPLKAPRGVYYPVAHLLPLAPGWRTKRHIKRKGLRESNARFNEAERKGSRWGFMPLAIIFMAFLVVAASSITLYTALYNSTEQLYGSKVTTLLDILPKDNLKMYDNQGQMIYQMIDNGVQTSVPYSQLSPTLMHATIAIEDQYFWTNPGYDITGIVRAVIDDVTAHNTVSGASTITQQLIKNTVLGQQRTAIRKLQEILLAPDVTRRYTKEQIITMYLNTIYYGDQAYGADAAAQIYFGLEDKPNMPAVKQLDLAQSAMLAGLPQNGDYYNPWRHKDRALNRMKDVLHNMQVQNYITHAQELQAIAEAEQQDFLKPMQVHNDMAVHYAAYTLRELMDKLHLKAGDLSRSGLTVSTALDLAKQNQVLKIAQKHIAENARIHNMSNSAVVVMNPHDGSLLTLIGNINPNDPQSGAFDVASQGLRQPGSSFKPFIYATAFNKGVSPGDHVLDGPLTINMCCGLPAYQPTNYDMRYHGNITYRYALQNSFNIPAVKLLMQTGVDPALQMALNLGITTYAGTPNYTMVLGSLSVHLTDMVSAYSTFANSGQHITPHAITEVRDSQGKVVYRPDMTAKRVISPQLAYLMGNVLSDNNSRTFEFGKCSVLYLYSTSQSQCYAGNPGPIRPAAVKTGTSNDFRDNWTVGWTTDYTVGVWSGNNDNSPMFNVTGVDGAAPIWHDTMQLFEQGRPIRNFTNPGGLARRANDWYIPQGKH</sequence>
<evidence type="ECO:0000313" key="21">
    <source>
        <dbReference type="EMBL" id="EFH87834.1"/>
    </source>
</evidence>
<keyword evidence="12 18" id="KW-0472">Membrane</keyword>
<evidence type="ECO:0000256" key="4">
    <source>
        <dbReference type="ARBA" id="ARBA00022475"/>
    </source>
</evidence>
<dbReference type="Gene3D" id="1.10.3810.10">
    <property type="entry name" value="Biosynthetic peptidoglycan transglycosylase-like"/>
    <property type="match status" value="1"/>
</dbReference>
<dbReference type="RefSeq" id="WP_007913345.1">
    <property type="nucleotide sequence ID" value="NZ_ADVG01000002.1"/>
</dbReference>
<keyword evidence="6" id="KW-0645">Protease</keyword>
<evidence type="ECO:0000256" key="2">
    <source>
        <dbReference type="ARBA" id="ARBA00007090"/>
    </source>
</evidence>
<evidence type="ECO:0000256" key="9">
    <source>
        <dbReference type="ARBA" id="ARBA00022801"/>
    </source>
</evidence>
<evidence type="ECO:0000256" key="18">
    <source>
        <dbReference type="SAM" id="Phobius"/>
    </source>
</evidence>
<gene>
    <name evidence="21" type="ORF">Krac_9185</name>
</gene>
<feature type="compositionally biased region" description="Basic and acidic residues" evidence="17">
    <location>
        <begin position="1"/>
        <end position="10"/>
    </location>
</feature>
<dbReference type="GO" id="GO:0008955">
    <property type="term" value="F:peptidoglycan glycosyltransferase activity"/>
    <property type="evidence" value="ECO:0007669"/>
    <property type="project" value="UniProtKB-EC"/>
</dbReference>
<accession>D6TRD5</accession>
<evidence type="ECO:0000256" key="11">
    <source>
        <dbReference type="ARBA" id="ARBA00022984"/>
    </source>
</evidence>
<comment type="similarity">
    <text evidence="3">In the N-terminal section; belongs to the glycosyltransferase 51 family.</text>
</comment>